<name>A0A8X6U549_NEPPI</name>
<evidence type="ECO:0000313" key="2">
    <source>
        <dbReference type="EMBL" id="GFT92441.1"/>
    </source>
</evidence>
<dbReference type="Proteomes" id="UP000887013">
    <property type="component" value="Unassembled WGS sequence"/>
</dbReference>
<dbReference type="AlphaFoldDB" id="A0A8X6U549"/>
<feature type="region of interest" description="Disordered" evidence="1">
    <location>
        <begin position="1"/>
        <end position="32"/>
    </location>
</feature>
<organism evidence="2 3">
    <name type="scientific">Nephila pilipes</name>
    <name type="common">Giant wood spider</name>
    <name type="synonym">Nephila maculata</name>
    <dbReference type="NCBI Taxonomy" id="299642"/>
    <lineage>
        <taxon>Eukaryota</taxon>
        <taxon>Metazoa</taxon>
        <taxon>Ecdysozoa</taxon>
        <taxon>Arthropoda</taxon>
        <taxon>Chelicerata</taxon>
        <taxon>Arachnida</taxon>
        <taxon>Araneae</taxon>
        <taxon>Araneomorphae</taxon>
        <taxon>Entelegynae</taxon>
        <taxon>Araneoidea</taxon>
        <taxon>Nephilidae</taxon>
        <taxon>Nephila</taxon>
    </lineage>
</organism>
<reference evidence="2" key="1">
    <citation type="submission" date="2020-08" db="EMBL/GenBank/DDBJ databases">
        <title>Multicomponent nature underlies the extraordinary mechanical properties of spider dragline silk.</title>
        <authorList>
            <person name="Kono N."/>
            <person name="Nakamura H."/>
            <person name="Mori M."/>
            <person name="Yoshida Y."/>
            <person name="Ohtoshi R."/>
            <person name="Malay A.D."/>
            <person name="Moran D.A.P."/>
            <person name="Tomita M."/>
            <person name="Numata K."/>
            <person name="Arakawa K."/>
        </authorList>
    </citation>
    <scope>NUCLEOTIDE SEQUENCE</scope>
</reference>
<evidence type="ECO:0000256" key="1">
    <source>
        <dbReference type="SAM" id="MobiDB-lite"/>
    </source>
</evidence>
<evidence type="ECO:0000313" key="3">
    <source>
        <dbReference type="Proteomes" id="UP000887013"/>
    </source>
</evidence>
<gene>
    <name evidence="2" type="ORF">NPIL_525831</name>
</gene>
<accession>A0A8X6U549</accession>
<feature type="compositionally biased region" description="Polar residues" evidence="1">
    <location>
        <begin position="1"/>
        <end position="17"/>
    </location>
</feature>
<protein>
    <submittedName>
        <fullName evidence="2">Uncharacterized protein</fullName>
    </submittedName>
</protein>
<keyword evidence="3" id="KW-1185">Reference proteome</keyword>
<comment type="caution">
    <text evidence="2">The sequence shown here is derived from an EMBL/GenBank/DDBJ whole genome shotgun (WGS) entry which is preliminary data.</text>
</comment>
<sequence>MLEISSNFFPSKASLSRGNRKKSGGLRSGDLSFDLDNSAIISAPRHAPDSRSSHQSVYSTRVKEIVASLELYLEVRIPPHLSSKRVGTEVLLS</sequence>
<dbReference type="EMBL" id="BMAW01121092">
    <property type="protein sequence ID" value="GFT92441.1"/>
    <property type="molecule type" value="Genomic_DNA"/>
</dbReference>
<proteinExistence type="predicted"/>